<evidence type="ECO:0000313" key="11">
    <source>
        <dbReference type="EMBL" id="MBP3965577.1"/>
    </source>
</evidence>
<dbReference type="SUPFAM" id="SSF52172">
    <property type="entry name" value="CheY-like"/>
    <property type="match status" value="1"/>
</dbReference>
<dbReference type="InterPro" id="IPR018062">
    <property type="entry name" value="HTH_AraC-typ_CS"/>
</dbReference>
<dbReference type="CDD" id="cd17536">
    <property type="entry name" value="REC_YesN-like"/>
    <property type="match status" value="1"/>
</dbReference>
<gene>
    <name evidence="11" type="ORF">I8J30_22950</name>
</gene>
<dbReference type="Pfam" id="PF17853">
    <property type="entry name" value="GGDEF_2"/>
    <property type="match status" value="1"/>
</dbReference>
<feature type="domain" description="Response regulatory" evidence="10">
    <location>
        <begin position="22"/>
        <end position="139"/>
    </location>
</feature>
<keyword evidence="3 8" id="KW-0597">Phosphoprotein</keyword>
<evidence type="ECO:0000256" key="6">
    <source>
        <dbReference type="ARBA" id="ARBA00023125"/>
    </source>
</evidence>
<evidence type="ECO:0000256" key="8">
    <source>
        <dbReference type="PROSITE-ProRule" id="PRU00169"/>
    </source>
</evidence>
<dbReference type="EMBL" id="JAGKSP010000011">
    <property type="protein sequence ID" value="MBP3965577.1"/>
    <property type="molecule type" value="Genomic_DNA"/>
</dbReference>
<keyword evidence="7" id="KW-0804">Transcription</keyword>
<feature type="domain" description="HTH araC/xylS-type" evidence="9">
    <location>
        <begin position="444"/>
        <end position="542"/>
    </location>
</feature>
<evidence type="ECO:0000313" key="12">
    <source>
        <dbReference type="Proteomes" id="UP000673394"/>
    </source>
</evidence>
<dbReference type="InterPro" id="IPR020449">
    <property type="entry name" value="Tscrpt_reg_AraC-type_HTH"/>
</dbReference>
<protein>
    <submittedName>
        <fullName evidence="11">Response regulator</fullName>
    </submittedName>
</protein>
<evidence type="ECO:0000256" key="3">
    <source>
        <dbReference type="ARBA" id="ARBA00022553"/>
    </source>
</evidence>
<dbReference type="Gene3D" id="3.40.50.2300">
    <property type="match status" value="1"/>
</dbReference>
<dbReference type="InterPro" id="IPR018060">
    <property type="entry name" value="HTH_AraC"/>
</dbReference>
<keyword evidence="12" id="KW-1185">Reference proteome</keyword>
<dbReference type="RefSeq" id="WP_210662107.1">
    <property type="nucleotide sequence ID" value="NZ_JAGKSP010000011.1"/>
</dbReference>
<dbReference type="PRINTS" id="PR00032">
    <property type="entry name" value="HTHARAC"/>
</dbReference>
<evidence type="ECO:0000256" key="5">
    <source>
        <dbReference type="ARBA" id="ARBA00023015"/>
    </source>
</evidence>
<accession>A0ABS5CI69</accession>
<evidence type="ECO:0000259" key="10">
    <source>
        <dbReference type="PROSITE" id="PS50110"/>
    </source>
</evidence>
<keyword evidence="4" id="KW-0902">Two-component regulatory system</keyword>
<dbReference type="PROSITE" id="PS50110">
    <property type="entry name" value="RESPONSE_REGULATORY"/>
    <property type="match status" value="1"/>
</dbReference>
<dbReference type="SMART" id="SM00448">
    <property type="entry name" value="REC"/>
    <property type="match status" value="1"/>
</dbReference>
<evidence type="ECO:0000256" key="2">
    <source>
        <dbReference type="ARBA" id="ARBA00022490"/>
    </source>
</evidence>
<name>A0ABS5CI69_9BACL</name>
<evidence type="ECO:0000259" key="9">
    <source>
        <dbReference type="PROSITE" id="PS01124"/>
    </source>
</evidence>
<dbReference type="InterPro" id="IPR011006">
    <property type="entry name" value="CheY-like_superfamily"/>
</dbReference>
<dbReference type="Gene3D" id="1.10.10.60">
    <property type="entry name" value="Homeodomain-like"/>
    <property type="match status" value="2"/>
</dbReference>
<organism evidence="11 12">
    <name type="scientific">Paenibacillus lignilyticus</name>
    <dbReference type="NCBI Taxonomy" id="1172615"/>
    <lineage>
        <taxon>Bacteria</taxon>
        <taxon>Bacillati</taxon>
        <taxon>Bacillota</taxon>
        <taxon>Bacilli</taxon>
        <taxon>Bacillales</taxon>
        <taxon>Paenibacillaceae</taxon>
        <taxon>Paenibacillus</taxon>
    </lineage>
</organism>
<dbReference type="Proteomes" id="UP000673394">
    <property type="component" value="Unassembled WGS sequence"/>
</dbReference>
<dbReference type="Pfam" id="PF12833">
    <property type="entry name" value="HTH_18"/>
    <property type="match status" value="1"/>
</dbReference>
<proteinExistence type="predicted"/>
<dbReference type="PROSITE" id="PS01124">
    <property type="entry name" value="HTH_ARAC_FAMILY_2"/>
    <property type="match status" value="1"/>
</dbReference>
<comment type="caution">
    <text evidence="11">The sequence shown here is derived from an EMBL/GenBank/DDBJ whole genome shotgun (WGS) entry which is preliminary data.</text>
</comment>
<sequence length="543" mass="62100">MKLGILSFFAKFEMEGRIAVYTVLLADDERLDLEGLRRLVPWERMNMQVIAAVNSGFAALDFLNRQKVDILVTDVRMPRMTGLELARAALDLHPALKIVFVSGFEDFHYAKTALEMGASNYVLKPVDDEEFNQVMSAVGRQLDEEREKESWIESYTQSIPYLRNEFIRQWLEGTGAGDREGLFMKLERLGMSSLDTSYAAALLEVDDVSWKLVTSQSEPHHGLVGELQAFITKACADDAIGYPCKVEAHRMGIVVSGDDCAMKLSRLIQQVKQQFQASITIGIGSVVMLPEEIPISYLQARKALHAKLFSGKGKVITYEELEDQPIADSRNLDHILSELFKAATDYDLVKVDDCLLDLFAFASKLEQKSTVYNFLLHLISKLEHYLLGMNEDLYQMIGLDYQSLDILHRYETIDDIVSWFRRKLFEVSEKLHLKGQKKNRKLIEEVRMYIEQRLGTDVTLREVADRFSFSPNHLGLLFKEETGETFSNYLIGARMSAARNHLQDPKLKIYEVAHMAGYQNIAYFSRQFKEWSGMTPGDFRKQC</sequence>
<comment type="subcellular location">
    <subcellularLocation>
        <location evidence="1">Cytoplasm</location>
    </subcellularLocation>
</comment>
<dbReference type="PANTHER" id="PTHR42713">
    <property type="entry name" value="HISTIDINE KINASE-RELATED"/>
    <property type="match status" value="1"/>
</dbReference>
<dbReference type="PANTHER" id="PTHR42713:SF3">
    <property type="entry name" value="TRANSCRIPTIONAL REGULATORY PROTEIN HPTR"/>
    <property type="match status" value="1"/>
</dbReference>
<evidence type="ECO:0000256" key="4">
    <source>
        <dbReference type="ARBA" id="ARBA00023012"/>
    </source>
</evidence>
<dbReference type="InterPro" id="IPR051552">
    <property type="entry name" value="HptR"/>
</dbReference>
<feature type="modified residue" description="4-aspartylphosphate" evidence="8">
    <location>
        <position position="74"/>
    </location>
</feature>
<evidence type="ECO:0000256" key="7">
    <source>
        <dbReference type="ARBA" id="ARBA00023163"/>
    </source>
</evidence>
<dbReference type="InterPro" id="IPR041522">
    <property type="entry name" value="CdaR_GGDEF"/>
</dbReference>
<dbReference type="PROSITE" id="PS00041">
    <property type="entry name" value="HTH_ARAC_FAMILY_1"/>
    <property type="match status" value="1"/>
</dbReference>
<dbReference type="Pfam" id="PF00072">
    <property type="entry name" value="Response_reg"/>
    <property type="match status" value="1"/>
</dbReference>
<keyword evidence="5" id="KW-0805">Transcription regulation</keyword>
<reference evidence="11 12" key="1">
    <citation type="submission" date="2021-04" db="EMBL/GenBank/DDBJ databases">
        <title>Paenibacillus sp. DLE-14 whole genome sequence.</title>
        <authorList>
            <person name="Ham Y.J."/>
        </authorList>
    </citation>
    <scope>NUCLEOTIDE SEQUENCE [LARGE SCALE GENOMIC DNA]</scope>
    <source>
        <strain evidence="11 12">DLE-14</strain>
    </source>
</reference>
<keyword evidence="6" id="KW-0238">DNA-binding</keyword>
<evidence type="ECO:0000256" key="1">
    <source>
        <dbReference type="ARBA" id="ARBA00004496"/>
    </source>
</evidence>
<dbReference type="InterPro" id="IPR009057">
    <property type="entry name" value="Homeodomain-like_sf"/>
</dbReference>
<dbReference type="SMART" id="SM00342">
    <property type="entry name" value="HTH_ARAC"/>
    <property type="match status" value="1"/>
</dbReference>
<dbReference type="InterPro" id="IPR001789">
    <property type="entry name" value="Sig_transdc_resp-reg_receiver"/>
</dbReference>
<keyword evidence="2" id="KW-0963">Cytoplasm</keyword>
<dbReference type="SUPFAM" id="SSF46689">
    <property type="entry name" value="Homeodomain-like"/>
    <property type="match status" value="2"/>
</dbReference>